<evidence type="ECO:0000313" key="1">
    <source>
        <dbReference type="EMBL" id="QNO45038.1"/>
    </source>
</evidence>
<dbReference type="EMBL" id="MT631061">
    <property type="protein sequence ID" value="QNO45038.1"/>
    <property type="molecule type" value="Genomic_DNA"/>
</dbReference>
<proteinExistence type="predicted"/>
<accession>A0A7G9YAK4</accession>
<reference evidence="1" key="1">
    <citation type="submission" date="2020-06" db="EMBL/GenBank/DDBJ databases">
        <title>Unique genomic features of the anaerobic methanotrophic archaea.</title>
        <authorList>
            <person name="Chadwick G.L."/>
            <person name="Skennerton C.T."/>
            <person name="Laso-Perez R."/>
            <person name="Leu A.O."/>
            <person name="Speth D.R."/>
            <person name="Yu H."/>
            <person name="Morgan-Lang C."/>
            <person name="Hatzenpichler R."/>
            <person name="Goudeau D."/>
            <person name="Malmstrom R."/>
            <person name="Brazelton W.J."/>
            <person name="Woyke T."/>
            <person name="Hallam S.J."/>
            <person name="Tyson G.W."/>
            <person name="Wegener G."/>
            <person name="Boetius A."/>
            <person name="Orphan V."/>
        </authorList>
    </citation>
    <scope>NUCLEOTIDE SEQUENCE</scope>
</reference>
<protein>
    <submittedName>
        <fullName evidence="1">Uncharacterized protein</fullName>
    </submittedName>
</protein>
<dbReference type="AlphaFoldDB" id="A0A7G9YAK4"/>
<sequence>MSRREGGVRNILVLRCAAVIDSHNLKGGRLCLRKACIDGITDFSVQFQSERIPQHNTAPAHLNVPEAAFCDVAFRAEHYVVVACRDPLQDHVSGFVFVLECRSSGKNRGCAHHAIDSPNLACKVPVEVDVIFAAPRFNGHMRHLINRLCVEFLCETDHHRLRDHEYHDRKPDCQNRENRLPLA</sequence>
<name>A0A7G9YAK4_9EURY</name>
<gene>
    <name evidence="1" type="ORF">OCBDJLBC_00001</name>
</gene>
<organism evidence="1">
    <name type="scientific">Candidatus Methanogaster sp. ANME-2c ERB4</name>
    <dbReference type="NCBI Taxonomy" id="2759911"/>
    <lineage>
        <taxon>Archaea</taxon>
        <taxon>Methanobacteriati</taxon>
        <taxon>Methanobacteriota</taxon>
        <taxon>Stenosarchaea group</taxon>
        <taxon>Methanomicrobia</taxon>
        <taxon>Methanosarcinales</taxon>
        <taxon>ANME-2 cluster</taxon>
        <taxon>Candidatus Methanogasteraceae</taxon>
        <taxon>Candidatus Methanogaster</taxon>
    </lineage>
</organism>